<feature type="domain" description="TonB-dependent receptor plug" evidence="15">
    <location>
        <begin position="66"/>
        <end position="174"/>
    </location>
</feature>
<dbReference type="Pfam" id="PF00593">
    <property type="entry name" value="TonB_dep_Rec_b-barrel"/>
    <property type="match status" value="1"/>
</dbReference>
<accession>A0ABW4I0H8</accession>
<dbReference type="PANTHER" id="PTHR32552">
    <property type="entry name" value="FERRICHROME IRON RECEPTOR-RELATED"/>
    <property type="match status" value="1"/>
</dbReference>
<evidence type="ECO:0000259" key="14">
    <source>
        <dbReference type="Pfam" id="PF00593"/>
    </source>
</evidence>
<comment type="caution">
    <text evidence="16">The sequence shown here is derived from an EMBL/GenBank/DDBJ whole genome shotgun (WGS) entry which is preliminary data.</text>
</comment>
<dbReference type="InterPro" id="IPR012910">
    <property type="entry name" value="Plug_dom"/>
</dbReference>
<evidence type="ECO:0000256" key="10">
    <source>
        <dbReference type="ARBA" id="ARBA00023237"/>
    </source>
</evidence>
<evidence type="ECO:0000259" key="15">
    <source>
        <dbReference type="Pfam" id="PF07715"/>
    </source>
</evidence>
<dbReference type="PANTHER" id="PTHR32552:SF81">
    <property type="entry name" value="TONB-DEPENDENT OUTER MEMBRANE RECEPTOR"/>
    <property type="match status" value="1"/>
</dbReference>
<keyword evidence="9 11" id="KW-0472">Membrane</keyword>
<evidence type="ECO:0000256" key="9">
    <source>
        <dbReference type="ARBA" id="ARBA00023136"/>
    </source>
</evidence>
<keyword evidence="4" id="KW-0410">Iron transport</keyword>
<feature type="domain" description="TonB-dependent receptor-like beta-barrel" evidence="14">
    <location>
        <begin position="351"/>
        <end position="786"/>
    </location>
</feature>
<evidence type="ECO:0000256" key="6">
    <source>
        <dbReference type="ARBA" id="ARBA00023004"/>
    </source>
</evidence>
<keyword evidence="3 11" id="KW-1134">Transmembrane beta strand</keyword>
<keyword evidence="10 11" id="KW-0998">Cell outer membrane</keyword>
<keyword evidence="6" id="KW-0408">Iron</keyword>
<organism evidence="16 17">
    <name type="scientific">Sphingomonas tabacisoli</name>
    <dbReference type="NCBI Taxonomy" id="2249466"/>
    <lineage>
        <taxon>Bacteria</taxon>
        <taxon>Pseudomonadati</taxon>
        <taxon>Pseudomonadota</taxon>
        <taxon>Alphaproteobacteria</taxon>
        <taxon>Sphingomonadales</taxon>
        <taxon>Sphingomonadaceae</taxon>
        <taxon>Sphingomonas</taxon>
    </lineage>
</organism>
<sequence length="823" mass="88080">MFLSKARLLSGVSSGPLWPLVLLASALPASAHAQTQPDPAAAEPAVATRADGEDIIVSARRRNERLLDVPVAATGVTVTEIRQYNIASVADIKLAAPQISFDRGFTGGGASISLRGVSTQSLDGGLEQSVLVDLDGLPTSRGRLISDGLFDVATIEVLKGPQALFFGKNTPGGVVSIKSADPGKEVSGFMRAGYEFHAQTAQFEGAIGGPISDTVGARIATYYSSRQGYIHNQDRGRIDPFRTARLPVDTGGTVLPPAPRLLGAERRFGVRGTLRYENGDKFDATLKLLYSSYVGQGMPSLSEVMACPGGRTQPVTSIGGVTVVDPTGDCKLNDRVSNGAPPPDVIAAWPEVRNHGNGETYSRNRSFVPTLNINYKLADDISMTSVTGLYKYDYVSQGNADATSTAYFWSYSNEKNKSFVQEVRVLSSFDGPFNFTLGGLYAHDDRTALIGAMNGPAARDPATGKFNSHDNRQENTANTFSVFAQASFKPIDTLEISGGARYTHERKTVAVQNTFVNQNVAASYLPMGKVVSGRRSQSNVSPEATISWHATPEVMVYGAYKTGYLSGGFSNPGTLTPTISVPSLSFDAEKVKGFEGGVKFDLFDRAFSGSLIGYRYHYKGLQLTGFDITASPPQFRTQNAASTLVQGVEFETTVRPAEGLAIRGSVFYNDAHFESFPAAQCYAGQTAALGCNVTLPGTATRLQDLSGKDVYRSPDWIWSLGGTYDFGLGSGYSAQLNANVQHTSSFYASLGLNPTSFQKGYKLVNAGARLRLPGDRWTFAIIGRNLTNSRYATIGVDKPGGLGETFTVAGEPRSVFAQIEYAF</sequence>
<dbReference type="SUPFAM" id="SSF56935">
    <property type="entry name" value="Porins"/>
    <property type="match status" value="1"/>
</dbReference>
<keyword evidence="2 11" id="KW-0813">Transport</keyword>
<dbReference type="Proteomes" id="UP001597115">
    <property type="component" value="Unassembled WGS sequence"/>
</dbReference>
<feature type="chain" id="PRO_5045182712" evidence="13">
    <location>
        <begin position="34"/>
        <end position="823"/>
    </location>
</feature>
<dbReference type="EMBL" id="JBHUDY010000001">
    <property type="protein sequence ID" value="MFD1611441.1"/>
    <property type="molecule type" value="Genomic_DNA"/>
</dbReference>
<feature type="signal peptide" evidence="13">
    <location>
        <begin position="1"/>
        <end position="33"/>
    </location>
</feature>
<keyword evidence="7" id="KW-0406">Ion transport</keyword>
<comment type="subcellular location">
    <subcellularLocation>
        <location evidence="1 11">Cell outer membrane</location>
        <topology evidence="1 11">Multi-pass membrane protein</topology>
    </subcellularLocation>
</comment>
<evidence type="ECO:0000313" key="16">
    <source>
        <dbReference type="EMBL" id="MFD1611441.1"/>
    </source>
</evidence>
<evidence type="ECO:0000256" key="2">
    <source>
        <dbReference type="ARBA" id="ARBA00022448"/>
    </source>
</evidence>
<dbReference type="InterPro" id="IPR000531">
    <property type="entry name" value="Beta-barrel_TonB"/>
</dbReference>
<dbReference type="InterPro" id="IPR039426">
    <property type="entry name" value="TonB-dep_rcpt-like"/>
</dbReference>
<gene>
    <name evidence="16" type="ORF">ACFSCW_06460</name>
</gene>
<evidence type="ECO:0000256" key="13">
    <source>
        <dbReference type="SAM" id="SignalP"/>
    </source>
</evidence>
<reference evidence="17" key="1">
    <citation type="journal article" date="2019" name="Int. J. Syst. Evol. Microbiol.">
        <title>The Global Catalogue of Microorganisms (GCM) 10K type strain sequencing project: providing services to taxonomists for standard genome sequencing and annotation.</title>
        <authorList>
            <consortium name="The Broad Institute Genomics Platform"/>
            <consortium name="The Broad Institute Genome Sequencing Center for Infectious Disease"/>
            <person name="Wu L."/>
            <person name="Ma J."/>
        </authorList>
    </citation>
    <scope>NUCLEOTIDE SEQUENCE [LARGE SCALE GENOMIC DNA]</scope>
    <source>
        <strain evidence="17">CGMCC 1.16275</strain>
    </source>
</reference>
<name>A0ABW4I0H8_9SPHN</name>
<evidence type="ECO:0000256" key="8">
    <source>
        <dbReference type="ARBA" id="ARBA00023077"/>
    </source>
</evidence>
<evidence type="ECO:0000256" key="12">
    <source>
        <dbReference type="RuleBase" id="RU003357"/>
    </source>
</evidence>
<comment type="similarity">
    <text evidence="11 12">Belongs to the TonB-dependent receptor family.</text>
</comment>
<evidence type="ECO:0000256" key="3">
    <source>
        <dbReference type="ARBA" id="ARBA00022452"/>
    </source>
</evidence>
<keyword evidence="5 11" id="KW-0812">Transmembrane</keyword>
<keyword evidence="17" id="KW-1185">Reference proteome</keyword>
<keyword evidence="8 12" id="KW-0798">TonB box</keyword>
<keyword evidence="16" id="KW-0675">Receptor</keyword>
<dbReference type="Pfam" id="PF07715">
    <property type="entry name" value="Plug"/>
    <property type="match status" value="1"/>
</dbReference>
<evidence type="ECO:0000256" key="7">
    <source>
        <dbReference type="ARBA" id="ARBA00023065"/>
    </source>
</evidence>
<evidence type="ECO:0000313" key="17">
    <source>
        <dbReference type="Proteomes" id="UP001597115"/>
    </source>
</evidence>
<evidence type="ECO:0000256" key="4">
    <source>
        <dbReference type="ARBA" id="ARBA00022496"/>
    </source>
</evidence>
<evidence type="ECO:0000256" key="11">
    <source>
        <dbReference type="PROSITE-ProRule" id="PRU01360"/>
    </source>
</evidence>
<evidence type="ECO:0000256" key="5">
    <source>
        <dbReference type="ARBA" id="ARBA00022692"/>
    </source>
</evidence>
<dbReference type="InterPro" id="IPR036942">
    <property type="entry name" value="Beta-barrel_TonB_sf"/>
</dbReference>
<dbReference type="PROSITE" id="PS52016">
    <property type="entry name" value="TONB_DEPENDENT_REC_3"/>
    <property type="match status" value="1"/>
</dbReference>
<dbReference type="RefSeq" id="WP_380888035.1">
    <property type="nucleotide sequence ID" value="NZ_JBHUDY010000001.1"/>
</dbReference>
<proteinExistence type="inferred from homology"/>
<dbReference type="Gene3D" id="2.40.170.20">
    <property type="entry name" value="TonB-dependent receptor, beta-barrel domain"/>
    <property type="match status" value="2"/>
</dbReference>
<protein>
    <submittedName>
        <fullName evidence="16">TonB-dependent receptor</fullName>
    </submittedName>
</protein>
<keyword evidence="13" id="KW-0732">Signal</keyword>
<evidence type="ECO:0000256" key="1">
    <source>
        <dbReference type="ARBA" id="ARBA00004571"/>
    </source>
</evidence>